<dbReference type="Pfam" id="PF01535">
    <property type="entry name" value="PPR"/>
    <property type="match status" value="3"/>
</dbReference>
<dbReference type="Gene3D" id="1.25.40.10">
    <property type="entry name" value="Tetratricopeptide repeat domain"/>
    <property type="match status" value="4"/>
</dbReference>
<evidence type="ECO:0000256" key="2">
    <source>
        <dbReference type="PROSITE-ProRule" id="PRU00708"/>
    </source>
</evidence>
<dbReference type="SUPFAM" id="SSF81901">
    <property type="entry name" value="HCP-like"/>
    <property type="match status" value="1"/>
</dbReference>
<comment type="caution">
    <text evidence="3">The sequence shown here is derived from an EMBL/GenBank/DDBJ whole genome shotgun (WGS) entry which is preliminary data.</text>
</comment>
<dbReference type="FunFam" id="1.25.40.10:FF:000285">
    <property type="entry name" value="Pentatricopeptide repeat-containing protein, chloroplastic"/>
    <property type="match status" value="1"/>
</dbReference>
<dbReference type="NCBIfam" id="TIGR00756">
    <property type="entry name" value="PPR"/>
    <property type="match status" value="4"/>
</dbReference>
<accession>A0A8T2VF61</accession>
<evidence type="ECO:0000256" key="1">
    <source>
        <dbReference type="ARBA" id="ARBA00022737"/>
    </source>
</evidence>
<protein>
    <recommendedName>
        <fullName evidence="5">Pentatricopeptide repeat-containing protein</fullName>
    </recommendedName>
</protein>
<dbReference type="Proteomes" id="UP000825935">
    <property type="component" value="Chromosome 2"/>
</dbReference>
<dbReference type="Pfam" id="PF12854">
    <property type="entry name" value="PPR_1"/>
    <property type="match status" value="1"/>
</dbReference>
<dbReference type="GO" id="GO:0003723">
    <property type="term" value="F:RNA binding"/>
    <property type="evidence" value="ECO:0007669"/>
    <property type="project" value="InterPro"/>
</dbReference>
<dbReference type="EMBL" id="CM035407">
    <property type="protein sequence ID" value="KAH7443109.1"/>
    <property type="molecule type" value="Genomic_DNA"/>
</dbReference>
<feature type="repeat" description="PPR" evidence="2">
    <location>
        <begin position="74"/>
        <end position="108"/>
    </location>
</feature>
<keyword evidence="4" id="KW-1185">Reference proteome</keyword>
<evidence type="ECO:0000313" key="4">
    <source>
        <dbReference type="Proteomes" id="UP000825935"/>
    </source>
</evidence>
<evidence type="ECO:0008006" key="5">
    <source>
        <dbReference type="Google" id="ProtNLM"/>
    </source>
</evidence>
<proteinExistence type="predicted"/>
<dbReference type="InterPro" id="IPR011990">
    <property type="entry name" value="TPR-like_helical_dom_sf"/>
</dbReference>
<reference evidence="3" key="1">
    <citation type="submission" date="2021-08" db="EMBL/GenBank/DDBJ databases">
        <title>WGS assembly of Ceratopteris richardii.</title>
        <authorList>
            <person name="Marchant D.B."/>
            <person name="Chen G."/>
            <person name="Jenkins J."/>
            <person name="Shu S."/>
            <person name="Leebens-Mack J."/>
            <person name="Grimwood J."/>
            <person name="Schmutz J."/>
            <person name="Soltis P."/>
            <person name="Soltis D."/>
            <person name="Chen Z.-H."/>
        </authorList>
    </citation>
    <scope>NUCLEOTIDE SEQUENCE</scope>
    <source>
        <strain evidence="3">Whitten #5841</strain>
        <tissue evidence="3">Leaf</tissue>
    </source>
</reference>
<keyword evidence="1" id="KW-0677">Repeat</keyword>
<feature type="repeat" description="PPR" evidence="2">
    <location>
        <begin position="278"/>
        <end position="312"/>
    </location>
</feature>
<dbReference type="PANTHER" id="PTHR47926">
    <property type="entry name" value="PENTATRICOPEPTIDE REPEAT-CONTAINING PROTEIN"/>
    <property type="match status" value="1"/>
</dbReference>
<dbReference type="GO" id="GO:0009451">
    <property type="term" value="P:RNA modification"/>
    <property type="evidence" value="ECO:0007669"/>
    <property type="project" value="InterPro"/>
</dbReference>
<sequence>MSNGIRDAIALVAVIKACARQKDLQRGQRAHVRIIKEAWIERNVIIGSSLISLYAKCGVIDKAQETFDGIPAQNTISWNALISGYVHNGYCEKALACFAKMQAGAFSPDTITLTSILKACSSLKDLEKGCQIRNQFIADDLLHTDVVLASALISMYAKCGAFEKAEELLHQLLNQDVVSWTALIAGYTQNGYDEDAMVCFKKMQSKGLFPDAFTYSCIFKACGNMLASDMGEKVHSQVRNNFLIEKNLVVANGLIDMYAKCGNLDKAKDVFDGVAKKDIGSWNALIAGYTRSGQQDMVLELFTQMQVEGFPHDAFTLICILKACTSIGSTDLAFMLHDDILKYGWDRDVEAGTALAMMYANCYMVQEARGMFNGLPIVDMISWSARMEGYGKLGSDELLLQLLSKVIETNVEPDLIMSTIVLNLCNHRGLLEVAQRYFKSMWPVYGMHPNIQHYTCLIDLLCRVGDVDRAVLILLDMPFLPTLTELNILMGACTTHGNTKLGKWAFEHAVELDENSVSAYVFMSNIHVSTIEV</sequence>
<dbReference type="PROSITE" id="PS51375">
    <property type="entry name" value="PPR"/>
    <property type="match status" value="3"/>
</dbReference>
<dbReference type="OrthoDB" id="509099at2759"/>
<dbReference type="FunFam" id="1.25.40.10:FF:000031">
    <property type="entry name" value="Pentatricopeptide repeat-containing protein mitochondrial"/>
    <property type="match status" value="2"/>
</dbReference>
<dbReference type="InterPro" id="IPR046960">
    <property type="entry name" value="PPR_At4g14850-like_plant"/>
</dbReference>
<dbReference type="AlphaFoldDB" id="A0A8T2VF61"/>
<dbReference type="FunFam" id="1.25.40.10:FF:000158">
    <property type="entry name" value="pentatricopeptide repeat-containing protein At2g33680"/>
    <property type="match status" value="1"/>
</dbReference>
<feature type="repeat" description="PPR" evidence="2">
    <location>
        <begin position="176"/>
        <end position="210"/>
    </location>
</feature>
<dbReference type="Pfam" id="PF13041">
    <property type="entry name" value="PPR_2"/>
    <property type="match status" value="3"/>
</dbReference>
<dbReference type="InterPro" id="IPR002885">
    <property type="entry name" value="PPR_rpt"/>
</dbReference>
<name>A0A8T2VF61_CERRI</name>
<dbReference type="GO" id="GO:0048731">
    <property type="term" value="P:system development"/>
    <property type="evidence" value="ECO:0007669"/>
    <property type="project" value="UniProtKB-ARBA"/>
</dbReference>
<organism evidence="3 4">
    <name type="scientific">Ceratopteris richardii</name>
    <name type="common">Triangle waterfern</name>
    <dbReference type="NCBI Taxonomy" id="49495"/>
    <lineage>
        <taxon>Eukaryota</taxon>
        <taxon>Viridiplantae</taxon>
        <taxon>Streptophyta</taxon>
        <taxon>Embryophyta</taxon>
        <taxon>Tracheophyta</taxon>
        <taxon>Polypodiopsida</taxon>
        <taxon>Polypodiidae</taxon>
        <taxon>Polypodiales</taxon>
        <taxon>Pteridineae</taxon>
        <taxon>Pteridaceae</taxon>
        <taxon>Parkerioideae</taxon>
        <taxon>Ceratopteris</taxon>
    </lineage>
</organism>
<evidence type="ECO:0000313" key="3">
    <source>
        <dbReference type="EMBL" id="KAH7443109.1"/>
    </source>
</evidence>
<gene>
    <name evidence="3" type="ORF">KP509_02G019900</name>
</gene>